<evidence type="ECO:0000313" key="4">
    <source>
        <dbReference type="Proteomes" id="UP000823922"/>
    </source>
</evidence>
<protein>
    <submittedName>
        <fullName evidence="3">Alpha/beta hydrolase</fullName>
    </submittedName>
</protein>
<dbReference type="Proteomes" id="UP000823922">
    <property type="component" value="Unassembled WGS sequence"/>
</dbReference>
<dbReference type="PANTHER" id="PTHR22946:SF9">
    <property type="entry name" value="POLYKETIDE TRANSFERASE AF380"/>
    <property type="match status" value="1"/>
</dbReference>
<dbReference type="GO" id="GO:0006508">
    <property type="term" value="P:proteolysis"/>
    <property type="evidence" value="ECO:0007669"/>
    <property type="project" value="InterPro"/>
</dbReference>
<name>A0A9D2TQ71_9FIRM</name>
<dbReference type="GO" id="GO:0052689">
    <property type="term" value="F:carboxylic ester hydrolase activity"/>
    <property type="evidence" value="ECO:0007669"/>
    <property type="project" value="UniProtKB-ARBA"/>
</dbReference>
<evidence type="ECO:0000259" key="2">
    <source>
        <dbReference type="Pfam" id="PF00326"/>
    </source>
</evidence>
<dbReference type="SUPFAM" id="SSF53474">
    <property type="entry name" value="alpha/beta-Hydrolases"/>
    <property type="match status" value="1"/>
</dbReference>
<dbReference type="PANTHER" id="PTHR22946">
    <property type="entry name" value="DIENELACTONE HYDROLASE DOMAIN-CONTAINING PROTEIN-RELATED"/>
    <property type="match status" value="1"/>
</dbReference>
<dbReference type="InterPro" id="IPR050261">
    <property type="entry name" value="FrsA_esterase"/>
</dbReference>
<dbReference type="AlphaFoldDB" id="A0A9D2TQ71"/>
<dbReference type="Pfam" id="PF00326">
    <property type="entry name" value="Peptidase_S9"/>
    <property type="match status" value="1"/>
</dbReference>
<reference evidence="3" key="2">
    <citation type="submission" date="2021-04" db="EMBL/GenBank/DDBJ databases">
        <authorList>
            <person name="Gilroy R."/>
        </authorList>
    </citation>
    <scope>NUCLEOTIDE SEQUENCE</scope>
    <source>
        <strain evidence="3">ChiBcec1-1630</strain>
    </source>
</reference>
<comment type="caution">
    <text evidence="3">The sequence shown here is derived from an EMBL/GenBank/DDBJ whole genome shotgun (WGS) entry which is preliminary data.</text>
</comment>
<keyword evidence="1 3" id="KW-0378">Hydrolase</keyword>
<organism evidence="3 4">
    <name type="scientific">Candidatus Eisenbergiella intestinigallinarum</name>
    <dbReference type="NCBI Taxonomy" id="2838549"/>
    <lineage>
        <taxon>Bacteria</taxon>
        <taxon>Bacillati</taxon>
        <taxon>Bacillota</taxon>
        <taxon>Clostridia</taxon>
        <taxon>Lachnospirales</taxon>
        <taxon>Lachnospiraceae</taxon>
        <taxon>Eisenbergiella</taxon>
    </lineage>
</organism>
<dbReference type="GO" id="GO:0008236">
    <property type="term" value="F:serine-type peptidase activity"/>
    <property type="evidence" value="ECO:0007669"/>
    <property type="project" value="InterPro"/>
</dbReference>
<proteinExistence type="predicted"/>
<evidence type="ECO:0000256" key="1">
    <source>
        <dbReference type="ARBA" id="ARBA00022801"/>
    </source>
</evidence>
<accession>A0A9D2TQ71</accession>
<dbReference type="Gene3D" id="3.40.50.1820">
    <property type="entry name" value="alpha/beta hydrolase"/>
    <property type="match status" value="1"/>
</dbReference>
<dbReference type="InterPro" id="IPR029058">
    <property type="entry name" value="AB_hydrolase_fold"/>
</dbReference>
<dbReference type="EMBL" id="DWVS01000029">
    <property type="protein sequence ID" value="HJC86652.1"/>
    <property type="molecule type" value="Genomic_DNA"/>
</dbReference>
<feature type="domain" description="Peptidase S9 prolyl oligopeptidase catalytic" evidence="2">
    <location>
        <begin position="46"/>
        <end position="237"/>
    </location>
</feature>
<gene>
    <name evidence="3" type="ORF">H9926_01375</name>
</gene>
<sequence length="250" mass="28312">MQIQEFQIPHHGRCVDAVFYRPEAVHRFPVILFSHGYNGCKTDFDSSASYFAKNGIGAVCFTFCGGSLRDRSGFATTEMTLFTEKEDLYAVLDEVKAWECVDSENIFLFGASQGGMVSALAAEERGSDIRGLILLYPAFCIADDWKKRFPTREEIPDTQDLWGMPLGRVFFESIHDFSIQREIGTFPKDVLIMHGTEDDVVPLSYSEWAASRYPNARLEIFQNEGHGFSENGDRRMEGMTMGFIHEHVNS</sequence>
<reference evidence="3" key="1">
    <citation type="journal article" date="2021" name="PeerJ">
        <title>Extensive microbial diversity within the chicken gut microbiome revealed by metagenomics and culture.</title>
        <authorList>
            <person name="Gilroy R."/>
            <person name="Ravi A."/>
            <person name="Getino M."/>
            <person name="Pursley I."/>
            <person name="Horton D.L."/>
            <person name="Alikhan N.F."/>
            <person name="Baker D."/>
            <person name="Gharbi K."/>
            <person name="Hall N."/>
            <person name="Watson M."/>
            <person name="Adriaenssens E.M."/>
            <person name="Foster-Nyarko E."/>
            <person name="Jarju S."/>
            <person name="Secka A."/>
            <person name="Antonio M."/>
            <person name="Oren A."/>
            <person name="Chaudhuri R.R."/>
            <person name="La Ragione R."/>
            <person name="Hildebrand F."/>
            <person name="Pallen M.J."/>
        </authorList>
    </citation>
    <scope>NUCLEOTIDE SEQUENCE</scope>
    <source>
        <strain evidence="3">ChiBcec1-1630</strain>
    </source>
</reference>
<evidence type="ECO:0000313" key="3">
    <source>
        <dbReference type="EMBL" id="HJC86652.1"/>
    </source>
</evidence>
<dbReference type="InterPro" id="IPR001375">
    <property type="entry name" value="Peptidase_S9_cat"/>
</dbReference>